<comment type="subcellular location">
    <subcellularLocation>
        <location evidence="3">Cytoplasm</location>
    </subcellularLocation>
</comment>
<feature type="domain" description="ACT" evidence="22">
    <location>
        <begin position="300"/>
        <end position="377"/>
    </location>
</feature>
<gene>
    <name evidence="23" type="ORF">CRV12_02765</name>
</gene>
<evidence type="ECO:0000256" key="12">
    <source>
        <dbReference type="ARBA" id="ARBA00023222"/>
    </source>
</evidence>
<reference evidence="23 24" key="1">
    <citation type="journal article" date="2018" name="Genome Biol. Evol.">
        <title>Cladogenesis and Genomic Streamlining in Extracellular Endosymbionts of Tropical Stink Bugs.</title>
        <authorList>
            <person name="Otero-Bravo A."/>
            <person name="Goffredi S."/>
            <person name="Sabree Z.L."/>
        </authorList>
    </citation>
    <scope>NUCLEOTIDE SEQUENCE [LARGE SCALE GENOMIC DNA]</scope>
    <source>
        <strain evidence="23 24">SoEE</strain>
    </source>
</reference>
<evidence type="ECO:0000256" key="15">
    <source>
        <dbReference type="ARBA" id="ARBA00023268"/>
    </source>
</evidence>
<dbReference type="GO" id="GO:0004664">
    <property type="term" value="F:prephenate dehydratase activity"/>
    <property type="evidence" value="ECO:0007669"/>
    <property type="project" value="UniProtKB-EC"/>
</dbReference>
<evidence type="ECO:0000259" key="22">
    <source>
        <dbReference type="PROSITE" id="PS51671"/>
    </source>
</evidence>
<dbReference type="PIRSF" id="PIRSF001500">
    <property type="entry name" value="Chor_mut_pdt_Ppr"/>
    <property type="match status" value="1"/>
</dbReference>
<dbReference type="UniPathway" id="UPA00120">
    <property type="reaction ID" value="UER00203"/>
</dbReference>
<comment type="catalytic activity">
    <reaction evidence="18">
        <text>prephenate + H(+) = 3-phenylpyruvate + CO2 + H2O</text>
        <dbReference type="Rhea" id="RHEA:21648"/>
        <dbReference type="ChEBI" id="CHEBI:15377"/>
        <dbReference type="ChEBI" id="CHEBI:15378"/>
        <dbReference type="ChEBI" id="CHEBI:16526"/>
        <dbReference type="ChEBI" id="CHEBI:18005"/>
        <dbReference type="ChEBI" id="CHEBI:29934"/>
        <dbReference type="EC" id="4.2.1.51"/>
    </reaction>
</comment>
<comment type="pathway">
    <text evidence="4">Amino-acid biosynthesis; L-phenylalanine biosynthesis; phenylpyruvate from prephenate: step 1/1.</text>
</comment>
<keyword evidence="15" id="KW-0511">Multifunctional enzyme</keyword>
<sequence length="388" mass="44085">MNNTKSSLTLLRNRINEIDEKILILLSKRRLLSIEIAETKLKNNIPIRVIERENLIIKRLISLGNKYKLNSYFITQLFQLIIEDSVCVQQSIIQKKSNYLYPSSVKITFLGPNGSYSHIAVKTYSSRYFDNVIECSCLNFYDTIKNVEKGIADYAVLPIENTNSGSINEVYDLLQYTNLSIINEIIICIDHCILSKKGSDLTKITTIYSHPQPLQQCSNFISLFPNWNIKYTESTAVAMKKVALLNSSKIAALGSEDGGLIYNLEVLKCNLANQQHNQTRFIVLSRNPIDILDYIPAKTTLIIATGQHVGSLVDVLLVFRKYNLVINKLESRPINGNPWEEIFYIDVKGNVKSENMQYVLKDLKNITYSLKVLGSYPSESHLLMTGIN</sequence>
<keyword evidence="9" id="KW-0963">Cytoplasm</keyword>
<dbReference type="PROSITE" id="PS51171">
    <property type="entry name" value="PREPHENATE_DEHYDR_3"/>
    <property type="match status" value="1"/>
</dbReference>
<evidence type="ECO:0000256" key="10">
    <source>
        <dbReference type="ARBA" id="ARBA00022605"/>
    </source>
</evidence>
<dbReference type="Gene3D" id="3.30.70.260">
    <property type="match status" value="1"/>
</dbReference>
<dbReference type="InterPro" id="IPR002912">
    <property type="entry name" value="ACT_dom"/>
</dbReference>
<evidence type="ECO:0000256" key="8">
    <source>
        <dbReference type="ARBA" id="ARBA00014401"/>
    </source>
</evidence>
<dbReference type="PROSITE" id="PS51671">
    <property type="entry name" value="ACT"/>
    <property type="match status" value="1"/>
</dbReference>
<evidence type="ECO:0000313" key="24">
    <source>
        <dbReference type="Proteomes" id="UP000296153"/>
    </source>
</evidence>
<dbReference type="AlphaFoldDB" id="A0A2P5SZK7"/>
<keyword evidence="11" id="KW-0057">Aromatic amino acid biosynthesis</keyword>
<comment type="catalytic activity">
    <reaction evidence="1">
        <text>chorismate = prephenate</text>
        <dbReference type="Rhea" id="RHEA:13897"/>
        <dbReference type="ChEBI" id="CHEBI:29748"/>
        <dbReference type="ChEBI" id="CHEBI:29934"/>
        <dbReference type="EC" id="5.4.99.5"/>
    </reaction>
</comment>
<name>A0A2P5SZK7_9GAMM</name>
<dbReference type="InterPro" id="IPR036979">
    <property type="entry name" value="CM_dom_sf"/>
</dbReference>
<dbReference type="GO" id="GO:0005737">
    <property type="term" value="C:cytoplasm"/>
    <property type="evidence" value="ECO:0007669"/>
    <property type="project" value="UniProtKB-SubCell"/>
</dbReference>
<dbReference type="EC" id="4.2.1.51" evidence="7"/>
<dbReference type="Gene3D" id="3.40.190.10">
    <property type="entry name" value="Periplasmic binding protein-like II"/>
    <property type="match status" value="2"/>
</dbReference>
<dbReference type="InterPro" id="IPR018528">
    <property type="entry name" value="Preph_deHydtase_CS"/>
</dbReference>
<dbReference type="PANTHER" id="PTHR21022">
    <property type="entry name" value="PREPHENATE DEHYDRATASE P PROTEIN"/>
    <property type="match status" value="1"/>
</dbReference>
<evidence type="ECO:0000256" key="2">
    <source>
        <dbReference type="ARBA" id="ARBA00002364"/>
    </source>
</evidence>
<feature type="domain" description="Prephenate dehydratase" evidence="21">
    <location>
        <begin position="106"/>
        <end position="286"/>
    </location>
</feature>
<dbReference type="GO" id="GO:0046417">
    <property type="term" value="P:chorismate metabolic process"/>
    <property type="evidence" value="ECO:0007669"/>
    <property type="project" value="InterPro"/>
</dbReference>
<protein>
    <recommendedName>
        <fullName evidence="8">Bifunctional chorismate mutase/prephenate dehydratase</fullName>
        <ecNumber evidence="7">4.2.1.51</ecNumber>
        <ecNumber evidence="6">5.4.99.5</ecNumber>
    </recommendedName>
    <alternativeName>
        <fullName evidence="17">Chorismate mutase-prephenate dehydratase</fullName>
    </alternativeName>
    <alternativeName>
        <fullName evidence="16">p-protein</fullName>
    </alternativeName>
</protein>
<evidence type="ECO:0000256" key="17">
    <source>
        <dbReference type="ARBA" id="ARBA00031520"/>
    </source>
</evidence>
<evidence type="ECO:0000256" key="3">
    <source>
        <dbReference type="ARBA" id="ARBA00004496"/>
    </source>
</evidence>
<dbReference type="InterPro" id="IPR002701">
    <property type="entry name" value="CM_II_prokaryot"/>
</dbReference>
<keyword evidence="10" id="KW-0028">Amino-acid biosynthesis</keyword>
<dbReference type="Pfam" id="PF00800">
    <property type="entry name" value="PDT"/>
    <property type="match status" value="1"/>
</dbReference>
<dbReference type="CDD" id="cd04905">
    <property type="entry name" value="ACT_CM-PDT"/>
    <property type="match status" value="1"/>
</dbReference>
<evidence type="ECO:0000256" key="5">
    <source>
        <dbReference type="ARBA" id="ARBA00004817"/>
    </source>
</evidence>
<proteinExistence type="predicted"/>
<dbReference type="InterPro" id="IPR045865">
    <property type="entry name" value="ACT-like_dom_sf"/>
</dbReference>
<dbReference type="RefSeq" id="WP_136131145.1">
    <property type="nucleotide sequence ID" value="NZ_PDKT01000004.1"/>
</dbReference>
<dbReference type="EMBL" id="PDKT01000004">
    <property type="protein sequence ID" value="PPI87743.1"/>
    <property type="molecule type" value="Genomic_DNA"/>
</dbReference>
<dbReference type="Gene3D" id="1.20.59.10">
    <property type="entry name" value="Chorismate mutase"/>
    <property type="match status" value="1"/>
</dbReference>
<evidence type="ECO:0000256" key="1">
    <source>
        <dbReference type="ARBA" id="ARBA00000824"/>
    </source>
</evidence>
<dbReference type="CDD" id="cd13631">
    <property type="entry name" value="PBP2_Ct-PDT_like"/>
    <property type="match status" value="1"/>
</dbReference>
<keyword evidence="12" id="KW-0584">Phenylalanine biosynthesis</keyword>
<dbReference type="InterPro" id="IPR001086">
    <property type="entry name" value="Preph_deHydtase"/>
</dbReference>
<comment type="function">
    <text evidence="2">Catalyzes the Claisen rearrangement of chorismate to prephenate and the decarboxylation/dehydration of prephenate to phenylpyruvate.</text>
</comment>
<dbReference type="OrthoDB" id="9802281at2"/>
<feature type="site" description="Essential for prephenate dehydratase activity" evidence="19">
    <location>
        <position position="279"/>
    </location>
</feature>
<evidence type="ECO:0000259" key="20">
    <source>
        <dbReference type="PROSITE" id="PS51168"/>
    </source>
</evidence>
<evidence type="ECO:0000256" key="16">
    <source>
        <dbReference type="ARBA" id="ARBA00031175"/>
    </source>
</evidence>
<dbReference type="SUPFAM" id="SSF53850">
    <property type="entry name" value="Periplasmic binding protein-like II"/>
    <property type="match status" value="1"/>
</dbReference>
<evidence type="ECO:0000313" key="23">
    <source>
        <dbReference type="EMBL" id="PPI87743.1"/>
    </source>
</evidence>
<evidence type="ECO:0000256" key="7">
    <source>
        <dbReference type="ARBA" id="ARBA00013147"/>
    </source>
</evidence>
<keyword evidence="13" id="KW-0413">Isomerase</keyword>
<dbReference type="SUPFAM" id="SSF55021">
    <property type="entry name" value="ACT-like"/>
    <property type="match status" value="1"/>
</dbReference>
<keyword evidence="14" id="KW-0456">Lyase</keyword>
<evidence type="ECO:0000256" key="6">
    <source>
        <dbReference type="ARBA" id="ARBA00012404"/>
    </source>
</evidence>
<evidence type="ECO:0000256" key="4">
    <source>
        <dbReference type="ARBA" id="ARBA00004741"/>
    </source>
</evidence>
<evidence type="ECO:0000256" key="11">
    <source>
        <dbReference type="ARBA" id="ARBA00023141"/>
    </source>
</evidence>
<dbReference type="FunFam" id="3.40.190.10:FF:000034">
    <property type="entry name" value="Chorismate mutase/prephenate dehydratase"/>
    <property type="match status" value="1"/>
</dbReference>
<dbReference type="EC" id="5.4.99.5" evidence="6"/>
<comment type="caution">
    <text evidence="23">The sequence shown here is derived from an EMBL/GenBank/DDBJ whole genome shotgun (WGS) entry which is preliminary data.</text>
</comment>
<organism evidence="23 24">
    <name type="scientific">Candidatus Pantoea edessiphila</name>
    <dbReference type="NCBI Taxonomy" id="2044610"/>
    <lineage>
        <taxon>Bacteria</taxon>
        <taxon>Pseudomonadati</taxon>
        <taxon>Pseudomonadota</taxon>
        <taxon>Gammaproteobacteria</taxon>
        <taxon>Enterobacterales</taxon>
        <taxon>Erwiniaceae</taxon>
        <taxon>Pantoea</taxon>
    </lineage>
</organism>
<feature type="domain" description="Chorismate mutase" evidence="20">
    <location>
        <begin position="2"/>
        <end position="93"/>
    </location>
</feature>
<evidence type="ECO:0000256" key="18">
    <source>
        <dbReference type="ARBA" id="ARBA00047848"/>
    </source>
</evidence>
<evidence type="ECO:0000256" key="9">
    <source>
        <dbReference type="ARBA" id="ARBA00022490"/>
    </source>
</evidence>
<dbReference type="PROSITE" id="PS51168">
    <property type="entry name" value="CHORISMATE_MUT_2"/>
    <property type="match status" value="1"/>
</dbReference>
<evidence type="ECO:0000256" key="19">
    <source>
        <dbReference type="PIRSR" id="PIRSR001500-2"/>
    </source>
</evidence>
<dbReference type="GO" id="GO:0004106">
    <property type="term" value="F:chorismate mutase activity"/>
    <property type="evidence" value="ECO:0007669"/>
    <property type="project" value="UniProtKB-EC"/>
</dbReference>
<comment type="pathway">
    <text evidence="5">Metabolic intermediate biosynthesis; prephenate biosynthesis; prephenate from chorismate: step 1/1.</text>
</comment>
<dbReference type="InterPro" id="IPR008242">
    <property type="entry name" value="Chor_mutase/pphenate_deHydtase"/>
</dbReference>
<dbReference type="Pfam" id="PF01817">
    <property type="entry name" value="CM_2"/>
    <property type="match status" value="1"/>
</dbReference>
<dbReference type="InterPro" id="IPR010952">
    <property type="entry name" value="CM_P_1"/>
</dbReference>
<evidence type="ECO:0000256" key="13">
    <source>
        <dbReference type="ARBA" id="ARBA00023235"/>
    </source>
</evidence>
<dbReference type="SUPFAM" id="SSF48600">
    <property type="entry name" value="Chorismate mutase II"/>
    <property type="match status" value="1"/>
</dbReference>
<dbReference type="GO" id="GO:0009094">
    <property type="term" value="P:L-phenylalanine biosynthetic process"/>
    <property type="evidence" value="ECO:0007669"/>
    <property type="project" value="UniProtKB-UniPathway"/>
</dbReference>
<dbReference type="SMART" id="SM00830">
    <property type="entry name" value="CM_2"/>
    <property type="match status" value="1"/>
</dbReference>
<accession>A0A2P5SZK7</accession>
<dbReference type="UniPathway" id="UPA00121">
    <property type="reaction ID" value="UER00345"/>
</dbReference>
<dbReference type="InterPro" id="IPR036263">
    <property type="entry name" value="Chorismate_II_sf"/>
</dbReference>
<evidence type="ECO:0000259" key="21">
    <source>
        <dbReference type="PROSITE" id="PS51171"/>
    </source>
</evidence>
<dbReference type="Proteomes" id="UP000296153">
    <property type="component" value="Unassembled WGS sequence"/>
</dbReference>
<dbReference type="NCBIfam" id="TIGR01797">
    <property type="entry name" value="CM_P_1"/>
    <property type="match status" value="1"/>
</dbReference>
<dbReference type="PROSITE" id="PS00857">
    <property type="entry name" value="PREPHENATE_DEHYDR_1"/>
    <property type="match status" value="1"/>
</dbReference>
<evidence type="ECO:0000256" key="14">
    <source>
        <dbReference type="ARBA" id="ARBA00023239"/>
    </source>
</evidence>
<dbReference type="PANTHER" id="PTHR21022:SF19">
    <property type="entry name" value="PREPHENATE DEHYDRATASE-RELATED"/>
    <property type="match status" value="1"/>
</dbReference>